<dbReference type="PROSITE" id="PS50865">
    <property type="entry name" value="ZF_MYND_2"/>
    <property type="match status" value="1"/>
</dbReference>
<reference evidence="8 9" key="2">
    <citation type="submission" date="2016-05" db="EMBL/GenBank/DDBJ databases">
        <title>Lineage-specific infection strategies underlie the spectrum of fungal disease in amphibians.</title>
        <authorList>
            <person name="Cuomo C.A."/>
            <person name="Farrer R.A."/>
            <person name="James T."/>
            <person name="Longcore J."/>
            <person name="Birren B."/>
        </authorList>
    </citation>
    <scope>NUCLEOTIDE SEQUENCE [LARGE SCALE GENOMIC DNA]</scope>
    <source>
        <strain evidence="8 9">JEL423</strain>
    </source>
</reference>
<evidence type="ECO:0000313" key="8">
    <source>
        <dbReference type="EMBL" id="OAJ39446.1"/>
    </source>
</evidence>
<dbReference type="eggNOG" id="ENOG502QTEK">
    <property type="taxonomic scope" value="Eukaryota"/>
</dbReference>
<evidence type="ECO:0000256" key="5">
    <source>
        <dbReference type="SAM" id="MobiDB-lite"/>
    </source>
</evidence>
<feature type="transmembrane region" description="Helical" evidence="6">
    <location>
        <begin position="25"/>
        <end position="44"/>
    </location>
</feature>
<keyword evidence="2 4" id="KW-0863">Zinc-finger</keyword>
<feature type="domain" description="MYND-type" evidence="7">
    <location>
        <begin position="253"/>
        <end position="292"/>
    </location>
</feature>
<dbReference type="AlphaFoldDB" id="A0A177WI37"/>
<evidence type="ECO:0000256" key="1">
    <source>
        <dbReference type="ARBA" id="ARBA00022723"/>
    </source>
</evidence>
<dbReference type="VEuPathDB" id="FungiDB:BDEG_23292"/>
<dbReference type="EMBL" id="DS022303">
    <property type="protein sequence ID" value="OAJ39446.1"/>
    <property type="molecule type" value="Genomic_DNA"/>
</dbReference>
<dbReference type="PANTHER" id="PTHR47570:SF1">
    <property type="entry name" value="ZINC ION BINDING PROTEIN"/>
    <property type="match status" value="1"/>
</dbReference>
<keyword evidence="3" id="KW-0862">Zinc</keyword>
<dbReference type="GO" id="GO:0008270">
    <property type="term" value="F:zinc ion binding"/>
    <property type="evidence" value="ECO:0007669"/>
    <property type="project" value="UniProtKB-KW"/>
</dbReference>
<evidence type="ECO:0000256" key="2">
    <source>
        <dbReference type="ARBA" id="ARBA00022771"/>
    </source>
</evidence>
<dbReference type="SUPFAM" id="SSF144232">
    <property type="entry name" value="HIT/MYND zinc finger-like"/>
    <property type="match status" value="1"/>
</dbReference>
<dbReference type="InterPro" id="IPR002893">
    <property type="entry name" value="Znf_MYND"/>
</dbReference>
<protein>
    <recommendedName>
        <fullName evidence="7">MYND-type domain-containing protein</fullName>
    </recommendedName>
</protein>
<keyword evidence="6" id="KW-1133">Transmembrane helix</keyword>
<dbReference type="Gene3D" id="6.10.140.2220">
    <property type="match status" value="1"/>
</dbReference>
<keyword evidence="6" id="KW-0472">Membrane</keyword>
<feature type="compositionally biased region" description="Low complexity" evidence="5">
    <location>
        <begin position="1"/>
        <end position="12"/>
    </location>
</feature>
<accession>A0A177WI37</accession>
<dbReference type="Pfam" id="PF20179">
    <property type="entry name" value="MSS51_C"/>
    <property type="match status" value="1"/>
</dbReference>
<gene>
    <name evidence="8" type="ORF">BDEG_23292</name>
</gene>
<dbReference type="PANTHER" id="PTHR47570">
    <property type="entry name" value="ZINC ION BINDING PROTEIN"/>
    <property type="match status" value="1"/>
</dbReference>
<dbReference type="InterPro" id="IPR046824">
    <property type="entry name" value="Mss51-like_C"/>
</dbReference>
<reference evidence="8 9" key="1">
    <citation type="submission" date="2006-10" db="EMBL/GenBank/DDBJ databases">
        <title>The Genome Sequence of Batrachochytrium dendrobatidis JEL423.</title>
        <authorList>
            <consortium name="The Broad Institute Genome Sequencing Platform"/>
            <person name="Birren B."/>
            <person name="Lander E."/>
            <person name="Galagan J."/>
            <person name="Cuomo C."/>
            <person name="Devon K."/>
            <person name="Jaffe D."/>
            <person name="Butler J."/>
            <person name="Alvarez P."/>
            <person name="Gnerre S."/>
            <person name="Grabherr M."/>
            <person name="Kleber M."/>
            <person name="Mauceli E."/>
            <person name="Brockman W."/>
            <person name="Young S."/>
            <person name="LaButti K."/>
            <person name="Sykes S."/>
            <person name="DeCaprio D."/>
            <person name="Crawford M."/>
            <person name="Koehrsen M."/>
            <person name="Engels R."/>
            <person name="Montgomery P."/>
            <person name="Pearson M."/>
            <person name="Howarth C."/>
            <person name="Larson L."/>
            <person name="White J."/>
            <person name="O'Leary S."/>
            <person name="Kodira C."/>
            <person name="Zeng Q."/>
            <person name="Yandava C."/>
            <person name="Alvarado L."/>
            <person name="Longcore J."/>
            <person name="James T."/>
        </authorList>
    </citation>
    <scope>NUCLEOTIDE SEQUENCE [LARGE SCALE GENOMIC DNA]</scope>
    <source>
        <strain evidence="8 9">JEL423</strain>
    </source>
</reference>
<evidence type="ECO:0000259" key="7">
    <source>
        <dbReference type="PROSITE" id="PS50865"/>
    </source>
</evidence>
<keyword evidence="1" id="KW-0479">Metal-binding</keyword>
<evidence type="ECO:0000256" key="4">
    <source>
        <dbReference type="PROSITE-ProRule" id="PRU00134"/>
    </source>
</evidence>
<keyword evidence="6" id="KW-0812">Transmembrane</keyword>
<evidence type="ECO:0000256" key="3">
    <source>
        <dbReference type="ARBA" id="ARBA00022833"/>
    </source>
</evidence>
<name>A0A177WI37_BATDL</name>
<dbReference type="Proteomes" id="UP000077115">
    <property type="component" value="Unassembled WGS sequence"/>
</dbReference>
<evidence type="ECO:0000313" key="9">
    <source>
        <dbReference type="Proteomes" id="UP000077115"/>
    </source>
</evidence>
<sequence length="640" mass="70751">MNSTTNSTTNSTAGPDSGAVPPTGGIIEALMLLVFDVLAFVSQLQSDPKGAISNHQHLVVLLLIMLVTPILFKLISKFSLSTQAGVDLRLAGNVEEEAKELEEEICKAPVTEAIWEIGVSAKSASVVEEGVVRVVAFTKNLRPPTAEHIVATLIKAIARPEFLTKSPVRRPKIAMFLSSRTCSDAIVSKVASIMNDKCGIRVTTSEALAPELSKIQKKRSKEILQQEAKDQVTTPRGVKNLDIKLLPMPNRFCFTCKKEILTKPSQCSACKAVIYCSAECAKKDWPQHKPMCGLLKINVAHLEEWKLHNLPFDFYTEKSPLASYNQVPFLSQQGYHNVGIFRRLCGCYNNVACGEMAANMLAQIQDTNPSAQEKFTMLGLPDEMYPLSKPFPKDFDVNTIVDWKTLFEARGWSFDNPAALVLDIPMTIWYLTNRFVIQGLAAQKKEPCLITIHLVGVEIEADYMGLFEVLLPMFPGCHVAIHMIGPSISKDIKAKHRSIAMRSEASDSSIFISFNTDLYLPKYLEGTAFPIPPNLPDEIKTKFNFGVGKPDLVIALNAAVMSYKEWKPCVQMLIEANQKAVFTDGLEQMGDALGSNLPHLGSKLSVKATPNPFRHPVYQYKPDVNLPSWSNGFYFGIGPL</sequence>
<feature type="transmembrane region" description="Helical" evidence="6">
    <location>
        <begin position="56"/>
        <end position="75"/>
    </location>
</feature>
<dbReference type="Pfam" id="PF01753">
    <property type="entry name" value="zf-MYND"/>
    <property type="match status" value="1"/>
</dbReference>
<evidence type="ECO:0000256" key="6">
    <source>
        <dbReference type="SAM" id="Phobius"/>
    </source>
</evidence>
<proteinExistence type="predicted"/>
<dbReference type="OrthoDB" id="432970at2759"/>
<organism evidence="8 9">
    <name type="scientific">Batrachochytrium dendrobatidis (strain JEL423)</name>
    <dbReference type="NCBI Taxonomy" id="403673"/>
    <lineage>
        <taxon>Eukaryota</taxon>
        <taxon>Fungi</taxon>
        <taxon>Fungi incertae sedis</taxon>
        <taxon>Chytridiomycota</taxon>
        <taxon>Chytridiomycota incertae sedis</taxon>
        <taxon>Chytridiomycetes</taxon>
        <taxon>Rhizophydiales</taxon>
        <taxon>Rhizophydiales incertae sedis</taxon>
        <taxon>Batrachochytrium</taxon>
    </lineage>
</organism>
<feature type="region of interest" description="Disordered" evidence="5">
    <location>
        <begin position="1"/>
        <end position="20"/>
    </location>
</feature>
<dbReference type="PROSITE" id="PS01360">
    <property type="entry name" value="ZF_MYND_1"/>
    <property type="match status" value="1"/>
</dbReference>
<dbReference type="STRING" id="403673.A0A177WI37"/>